<comment type="caution">
    <text evidence="5">The sequence shown here is derived from an EMBL/GenBank/DDBJ whole genome shotgun (WGS) entry which is preliminary data.</text>
</comment>
<feature type="compositionally biased region" description="Polar residues" evidence="4">
    <location>
        <begin position="175"/>
        <end position="193"/>
    </location>
</feature>
<feature type="coiled-coil region" evidence="3">
    <location>
        <begin position="311"/>
        <end position="343"/>
    </location>
</feature>
<proteinExistence type="inferred from homology"/>
<name>A0A367L600_9HYPO</name>
<dbReference type="EMBL" id="LKCN02000014">
    <property type="protein sequence ID" value="RCI09853.1"/>
    <property type="molecule type" value="Genomic_DNA"/>
</dbReference>
<comment type="similarity">
    <text evidence="1">Belongs to the SPT2 family.</text>
</comment>
<dbReference type="Pfam" id="PF08243">
    <property type="entry name" value="SPT2"/>
    <property type="match status" value="1"/>
</dbReference>
<feature type="compositionally biased region" description="Low complexity" evidence="4">
    <location>
        <begin position="68"/>
        <end position="80"/>
    </location>
</feature>
<keyword evidence="6" id="KW-1185">Reference proteome</keyword>
<evidence type="ECO:0000256" key="2">
    <source>
        <dbReference type="ARBA" id="ARBA00023054"/>
    </source>
</evidence>
<evidence type="ECO:0000313" key="6">
    <source>
        <dbReference type="Proteomes" id="UP000253664"/>
    </source>
</evidence>
<evidence type="ECO:0000313" key="5">
    <source>
        <dbReference type="EMBL" id="RCI09853.1"/>
    </source>
</evidence>
<feature type="compositionally biased region" description="Low complexity" evidence="4">
    <location>
        <begin position="162"/>
        <end position="174"/>
    </location>
</feature>
<keyword evidence="2 3" id="KW-0175">Coiled coil</keyword>
<evidence type="ECO:0000256" key="4">
    <source>
        <dbReference type="SAM" id="MobiDB-lite"/>
    </source>
</evidence>
<accession>A0A367L600</accession>
<feature type="compositionally biased region" description="Polar residues" evidence="4">
    <location>
        <begin position="11"/>
        <end position="30"/>
    </location>
</feature>
<dbReference type="OrthoDB" id="5430658at2759"/>
<dbReference type="InterPro" id="IPR013256">
    <property type="entry name" value="Chromatin_SPT2"/>
</dbReference>
<dbReference type="STRING" id="1330021.A0A367L600"/>
<dbReference type="Proteomes" id="UP000253664">
    <property type="component" value="Unassembled WGS sequence"/>
</dbReference>
<sequence length="357" mass="38274">MPIGDLLAQISGENSPSASTFPRSTTSSSLPAKRKPENDLRHDIAKSPRPNPSRPAVARDKWPPPPRLSQQSPRSAAVPKPSAPPKTLKPAVPARPGPSPTTPSSATAKQSLKRGSFAEILARGQRAQAVMGQVGKIQHKKVEKGPAKTKDEAKPQPPKGKAAAAAAASSASASYKGTSKPVANNHPTANGSRSKPAPAGKRQEPAVNNSNGMKKPSQPVTGYTGTARPKQGLPSKKRDAPRGGALLNPPSVRHGSSKRSRYDDDDDDDDAEDLDDFIEYDDDEDEAAQPGPRYNYAASDASSDMEAGLDELDVEERRAELLARREDIQEERLERSLKAAKEDRKRRAMDAFRAGKR</sequence>
<feature type="compositionally biased region" description="Polar residues" evidence="4">
    <location>
        <begin position="206"/>
        <end position="224"/>
    </location>
</feature>
<evidence type="ECO:0000256" key="3">
    <source>
        <dbReference type="SAM" id="Coils"/>
    </source>
</evidence>
<dbReference type="AlphaFoldDB" id="A0A367L600"/>
<protein>
    <recommendedName>
        <fullName evidence="7">SPT2 chromatin protein</fullName>
    </recommendedName>
</protein>
<evidence type="ECO:0008006" key="7">
    <source>
        <dbReference type="Google" id="ProtNLM"/>
    </source>
</evidence>
<evidence type="ECO:0000256" key="1">
    <source>
        <dbReference type="ARBA" id="ARBA00006461"/>
    </source>
</evidence>
<dbReference type="SMART" id="SM00784">
    <property type="entry name" value="SPT2"/>
    <property type="match status" value="1"/>
</dbReference>
<gene>
    <name evidence="5" type="ORF">L249_3839</name>
</gene>
<feature type="compositionally biased region" description="Basic and acidic residues" evidence="4">
    <location>
        <begin position="34"/>
        <end position="46"/>
    </location>
</feature>
<feature type="compositionally biased region" description="Basic and acidic residues" evidence="4">
    <location>
        <begin position="143"/>
        <end position="154"/>
    </location>
</feature>
<organism evidence="5 6">
    <name type="scientific">Ophiocordyceps polyrhachis-furcata BCC 54312</name>
    <dbReference type="NCBI Taxonomy" id="1330021"/>
    <lineage>
        <taxon>Eukaryota</taxon>
        <taxon>Fungi</taxon>
        <taxon>Dikarya</taxon>
        <taxon>Ascomycota</taxon>
        <taxon>Pezizomycotina</taxon>
        <taxon>Sordariomycetes</taxon>
        <taxon>Hypocreomycetidae</taxon>
        <taxon>Hypocreales</taxon>
        <taxon>Ophiocordycipitaceae</taxon>
        <taxon>Ophiocordyceps</taxon>
    </lineage>
</organism>
<reference evidence="5 6" key="1">
    <citation type="journal article" date="2015" name="BMC Genomics">
        <title>Insights from the genome of Ophiocordyceps polyrhachis-furcata to pathogenicity and host specificity in insect fungi.</title>
        <authorList>
            <person name="Wichadakul D."/>
            <person name="Kobmoo N."/>
            <person name="Ingsriswang S."/>
            <person name="Tangphatsornruang S."/>
            <person name="Chantasingh D."/>
            <person name="Luangsa-ard J.J."/>
            <person name="Eurwilaichitr L."/>
        </authorList>
    </citation>
    <scope>NUCLEOTIDE SEQUENCE [LARGE SCALE GENOMIC DNA]</scope>
    <source>
        <strain evidence="5 6">BCC 54312</strain>
    </source>
</reference>
<feature type="region of interest" description="Disordered" evidence="4">
    <location>
        <begin position="1"/>
        <end position="305"/>
    </location>
</feature>
<feature type="compositionally biased region" description="Acidic residues" evidence="4">
    <location>
        <begin position="263"/>
        <end position="287"/>
    </location>
</feature>